<feature type="signal peptide" evidence="1">
    <location>
        <begin position="1"/>
        <end position="18"/>
    </location>
</feature>
<evidence type="ECO:0000313" key="3">
    <source>
        <dbReference type="Proteomes" id="UP000315303"/>
    </source>
</evidence>
<evidence type="ECO:0008006" key="4">
    <source>
        <dbReference type="Google" id="ProtNLM"/>
    </source>
</evidence>
<dbReference type="AlphaFoldDB" id="A0A502KW49"/>
<dbReference type="Gene3D" id="1.25.40.10">
    <property type="entry name" value="Tetratricopeptide repeat domain"/>
    <property type="match status" value="1"/>
</dbReference>
<name>A0A502KW49_9GAMM</name>
<evidence type="ECO:0000313" key="2">
    <source>
        <dbReference type="EMBL" id="TPH15716.1"/>
    </source>
</evidence>
<sequence length="183" mass="21167">MKLAILFILTLFSSFALSSEVNGSLCNSSDKFFPYKAAKKAEKSDYIIEAFNMYCQLAFNGDYRAQYKLASFYSQGIKNYVSVDKEFAYLWAKLANSQVQSRKKSLLVDKLAGQLTNSQRVNADKNFLVFVQKIPSGRRIDQEYEPIDLAKELRLMEKRRKNEFVGSRIKKDEMPKHLKIVLF</sequence>
<evidence type="ECO:0000256" key="1">
    <source>
        <dbReference type="SAM" id="SignalP"/>
    </source>
</evidence>
<keyword evidence="3" id="KW-1185">Reference proteome</keyword>
<proteinExistence type="predicted"/>
<comment type="caution">
    <text evidence="2">The sequence shown here is derived from an EMBL/GenBank/DDBJ whole genome shotgun (WGS) entry which is preliminary data.</text>
</comment>
<feature type="chain" id="PRO_5021307477" description="Sel1 repeat family protein" evidence="1">
    <location>
        <begin position="19"/>
        <end position="183"/>
    </location>
</feature>
<protein>
    <recommendedName>
        <fullName evidence="4">Sel1 repeat family protein</fullName>
    </recommendedName>
</protein>
<gene>
    <name evidence="2" type="ORF">EPA86_09085</name>
</gene>
<dbReference type="RefSeq" id="WP_140603114.1">
    <property type="nucleotide sequence ID" value="NZ_SAWY01000019.1"/>
</dbReference>
<reference evidence="2 3" key="1">
    <citation type="submission" date="2019-01" db="EMBL/GenBank/DDBJ databases">
        <title>Litorilituus lipolytica sp. nov., isolated from intertidal sand of the Yellow Sea in China.</title>
        <authorList>
            <person name="Liu A."/>
        </authorList>
    </citation>
    <scope>NUCLEOTIDE SEQUENCE [LARGE SCALE GENOMIC DNA]</scope>
    <source>
        <strain evidence="2 3">RZ04</strain>
    </source>
</reference>
<organism evidence="2 3">
    <name type="scientific">Litorilituus lipolyticus</name>
    <dbReference type="NCBI Taxonomy" id="2491017"/>
    <lineage>
        <taxon>Bacteria</taxon>
        <taxon>Pseudomonadati</taxon>
        <taxon>Pseudomonadota</taxon>
        <taxon>Gammaproteobacteria</taxon>
        <taxon>Alteromonadales</taxon>
        <taxon>Colwelliaceae</taxon>
        <taxon>Litorilituus</taxon>
    </lineage>
</organism>
<dbReference type="InterPro" id="IPR011990">
    <property type="entry name" value="TPR-like_helical_dom_sf"/>
</dbReference>
<accession>A0A502KW49</accession>
<dbReference type="OrthoDB" id="6400386at2"/>
<keyword evidence="1" id="KW-0732">Signal</keyword>
<dbReference type="Proteomes" id="UP000315303">
    <property type="component" value="Unassembled WGS sequence"/>
</dbReference>
<dbReference type="EMBL" id="SAWY01000019">
    <property type="protein sequence ID" value="TPH15716.1"/>
    <property type="molecule type" value="Genomic_DNA"/>
</dbReference>